<keyword evidence="1" id="KW-0472">Membrane</keyword>
<accession>A0ABR1VRF3</accession>
<sequence length="519" mass="59352">MEAMFGPRIDTFRLQLDPAMEVESPILLDVMWRSTLLSFARELGKGVLFFWGVSMSDHNIAFVLVGEFGLLTVTRLLMMMVVMARERMDLADSVRCSLAYHHRSTWVLVAQNGTEHDNPLSQGAPRDVSQHSKYGGLPLTFLSGGQDLHVGGPHQSPGAWRQRKLHQEEPVRLRFYADFWEPLPNTFGKFQIQAIDDNSGDDPEAAGWKSHWVTLLRYGAPHDEPHGEPADIQSTTPTTSLFRQPIWQYGRPKIPRNLFWRTSFFPAGKADTHPFFSRKMGSYLNPRQGPWQMDTFLVHYPDRDNLPTTSEFEGTIRQISEIDGCRQVQWGAATHTSSSVMIMLIWHEPAPRKTRVAYDLFLKTGKCKSAELISWKIPQHGGISWGIPPSSRDAKLVELIRFRLPGEHRGKKDRELLRYLLERFRLTMQLTALEGTVMYKPITVEPTLLVQHYATLDSLTAAVQQQDVALLIDWRNQEDRKKWLTGFMSHPYNMMGHHAHILGCICPSEDDIKVWSANL</sequence>
<reference evidence="2 3" key="1">
    <citation type="submission" date="2023-01" db="EMBL/GenBank/DDBJ databases">
        <title>Analysis of 21 Apiospora genomes using comparative genomics revels a genus with tremendous synthesis potential of carbohydrate active enzymes and secondary metabolites.</title>
        <authorList>
            <person name="Sorensen T."/>
        </authorList>
    </citation>
    <scope>NUCLEOTIDE SEQUENCE [LARGE SCALE GENOMIC DNA]</scope>
    <source>
        <strain evidence="2 3">CBS 135458</strain>
    </source>
</reference>
<dbReference type="RefSeq" id="XP_066718212.1">
    <property type="nucleotide sequence ID" value="XM_066856045.1"/>
</dbReference>
<dbReference type="GeneID" id="92089108"/>
<feature type="transmembrane region" description="Helical" evidence="1">
    <location>
        <begin position="60"/>
        <end position="78"/>
    </location>
</feature>
<evidence type="ECO:0000313" key="2">
    <source>
        <dbReference type="EMBL" id="KAK8073737.1"/>
    </source>
</evidence>
<name>A0ABR1VRF3_9PEZI</name>
<keyword evidence="1" id="KW-1133">Transmembrane helix</keyword>
<evidence type="ECO:0000313" key="3">
    <source>
        <dbReference type="Proteomes" id="UP001480595"/>
    </source>
</evidence>
<proteinExistence type="predicted"/>
<protein>
    <submittedName>
        <fullName evidence="2">Uncharacterized protein</fullName>
    </submittedName>
</protein>
<dbReference type="EMBL" id="JAQQWL010000005">
    <property type="protein sequence ID" value="KAK8073737.1"/>
    <property type="molecule type" value="Genomic_DNA"/>
</dbReference>
<gene>
    <name evidence="2" type="ORF">PG994_004636</name>
</gene>
<organism evidence="2 3">
    <name type="scientific">Apiospora phragmitis</name>
    <dbReference type="NCBI Taxonomy" id="2905665"/>
    <lineage>
        <taxon>Eukaryota</taxon>
        <taxon>Fungi</taxon>
        <taxon>Dikarya</taxon>
        <taxon>Ascomycota</taxon>
        <taxon>Pezizomycotina</taxon>
        <taxon>Sordariomycetes</taxon>
        <taxon>Xylariomycetidae</taxon>
        <taxon>Amphisphaeriales</taxon>
        <taxon>Apiosporaceae</taxon>
        <taxon>Apiospora</taxon>
    </lineage>
</organism>
<comment type="caution">
    <text evidence="2">The sequence shown here is derived from an EMBL/GenBank/DDBJ whole genome shotgun (WGS) entry which is preliminary data.</text>
</comment>
<dbReference type="Proteomes" id="UP001480595">
    <property type="component" value="Unassembled WGS sequence"/>
</dbReference>
<keyword evidence="1" id="KW-0812">Transmembrane</keyword>
<keyword evidence="3" id="KW-1185">Reference proteome</keyword>
<evidence type="ECO:0000256" key="1">
    <source>
        <dbReference type="SAM" id="Phobius"/>
    </source>
</evidence>